<organism evidence="1 2">
    <name type="scientific">Thalassotalea insulae</name>
    <dbReference type="NCBI Taxonomy" id="2056778"/>
    <lineage>
        <taxon>Bacteria</taxon>
        <taxon>Pseudomonadati</taxon>
        <taxon>Pseudomonadota</taxon>
        <taxon>Gammaproteobacteria</taxon>
        <taxon>Alteromonadales</taxon>
        <taxon>Colwelliaceae</taxon>
        <taxon>Thalassotalea</taxon>
    </lineage>
</organism>
<sequence length="82" mass="9104">MPLLRLDTIPTLVQCIKFCEQLAGHGSEVTRAPRLPLSGEERARVEKLYNDAVATRIDPSKFNLDQCYAGNVIPVLSVSYSQ</sequence>
<reference evidence="1 2" key="1">
    <citation type="submission" date="2023-03" db="EMBL/GenBank/DDBJ databases">
        <title>Draft genome sequence of Thalassotalea insulae KCTC 62186T.</title>
        <authorList>
            <person name="Sawabe T."/>
        </authorList>
    </citation>
    <scope>NUCLEOTIDE SEQUENCE [LARGE SCALE GENOMIC DNA]</scope>
    <source>
        <strain evidence="1 2">KCTC 62186</strain>
    </source>
</reference>
<name>A0ABQ6GW17_9GAMM</name>
<accession>A0ABQ6GW17</accession>
<dbReference type="SUPFAM" id="SSF51569">
    <property type="entry name" value="Aldolase"/>
    <property type="match status" value="1"/>
</dbReference>
<comment type="caution">
    <text evidence="1">The sequence shown here is derived from an EMBL/GenBank/DDBJ whole genome shotgun (WGS) entry which is preliminary data.</text>
</comment>
<keyword evidence="2" id="KW-1185">Reference proteome</keyword>
<gene>
    <name evidence="1" type="ORF">tinsulaeT_28740</name>
</gene>
<dbReference type="EMBL" id="BSST01000001">
    <property type="protein sequence ID" value="GLX79534.1"/>
    <property type="molecule type" value="Genomic_DNA"/>
</dbReference>
<evidence type="ECO:0000313" key="1">
    <source>
        <dbReference type="EMBL" id="GLX79534.1"/>
    </source>
</evidence>
<proteinExistence type="predicted"/>
<protein>
    <submittedName>
        <fullName evidence="1">Uncharacterized protein</fullName>
    </submittedName>
</protein>
<evidence type="ECO:0000313" key="2">
    <source>
        <dbReference type="Proteomes" id="UP001157186"/>
    </source>
</evidence>
<dbReference type="Proteomes" id="UP001157186">
    <property type="component" value="Unassembled WGS sequence"/>
</dbReference>